<organism evidence="2 3">
    <name type="scientific">Rasamsonia emersonii (strain ATCC 16479 / CBS 393.64 / IMI 116815)</name>
    <dbReference type="NCBI Taxonomy" id="1408163"/>
    <lineage>
        <taxon>Eukaryota</taxon>
        <taxon>Fungi</taxon>
        <taxon>Dikarya</taxon>
        <taxon>Ascomycota</taxon>
        <taxon>Pezizomycotina</taxon>
        <taxon>Eurotiomycetes</taxon>
        <taxon>Eurotiomycetidae</taxon>
        <taxon>Eurotiales</taxon>
        <taxon>Trichocomaceae</taxon>
        <taxon>Rasamsonia</taxon>
    </lineage>
</organism>
<reference evidence="2 3" key="1">
    <citation type="submission" date="2015-04" db="EMBL/GenBank/DDBJ databases">
        <authorList>
            <person name="Heijne W.H."/>
            <person name="Fedorova N.D."/>
            <person name="Nierman W.C."/>
            <person name="Vollebregt A.W."/>
            <person name="Zhao Z."/>
            <person name="Wu L."/>
            <person name="Kumar M."/>
            <person name="Stam H."/>
            <person name="van den Berg M.A."/>
            <person name="Pel H.J."/>
        </authorList>
    </citation>
    <scope>NUCLEOTIDE SEQUENCE [LARGE SCALE GENOMIC DNA]</scope>
    <source>
        <strain evidence="2 3">CBS 393.64</strain>
    </source>
</reference>
<keyword evidence="1" id="KW-0732">Signal</keyword>
<dbReference type="OrthoDB" id="1193027at2759"/>
<dbReference type="AlphaFoldDB" id="A0A0F4YT12"/>
<accession>A0A0F4YT12</accession>
<feature type="signal peptide" evidence="1">
    <location>
        <begin position="1"/>
        <end position="18"/>
    </location>
</feature>
<dbReference type="SUPFAM" id="SSF53955">
    <property type="entry name" value="Lysozyme-like"/>
    <property type="match status" value="1"/>
</dbReference>
<sequence>MRLNTVLVSSCLLALAAAYPFPEFSTPKNFHMSHGSNHQPAKRDPAAEVVVGPLAVSLVKNADGVGRGKDVYKLYLGDGSTAAGWPAMSEWVSFDYMFNASKPVMFSSCSAFRDHYGNPVPNNSAEEIGAIYNAIQQVAQETKVDHRFILAVMLQESGGCVRAPTTNWGVRNPGLMQDHDGAATCNSDIPPYTVQNPCPQQTITEMIREGVAGTSSGAGLAGCLNQAPSRETDSAQAYYQAARIYNSGSIAPSGNLQDGIATHCYASDIANRLTGWVLAPHACNLNA</sequence>
<dbReference type="GeneID" id="25316944"/>
<evidence type="ECO:0000313" key="2">
    <source>
        <dbReference type="EMBL" id="KKA21379.1"/>
    </source>
</evidence>
<dbReference type="EMBL" id="LASV01000187">
    <property type="protein sequence ID" value="KKA21379.1"/>
    <property type="molecule type" value="Genomic_DNA"/>
</dbReference>
<keyword evidence="3" id="KW-1185">Reference proteome</keyword>
<name>A0A0F4YT12_RASE3</name>
<feature type="chain" id="PRO_5002481859" description="Muramidase" evidence="1">
    <location>
        <begin position="19"/>
        <end position="287"/>
    </location>
</feature>
<comment type="caution">
    <text evidence="2">The sequence shown here is derived from an EMBL/GenBank/DDBJ whole genome shotgun (WGS) entry which is preliminary data.</text>
</comment>
<dbReference type="Proteomes" id="UP000053958">
    <property type="component" value="Unassembled WGS sequence"/>
</dbReference>
<dbReference type="InterPro" id="IPR023346">
    <property type="entry name" value="Lysozyme-like_dom_sf"/>
</dbReference>
<evidence type="ECO:0000256" key="1">
    <source>
        <dbReference type="SAM" id="SignalP"/>
    </source>
</evidence>
<dbReference type="RefSeq" id="XP_013327991.1">
    <property type="nucleotide sequence ID" value="XM_013472537.1"/>
</dbReference>
<evidence type="ECO:0000313" key="3">
    <source>
        <dbReference type="Proteomes" id="UP000053958"/>
    </source>
</evidence>
<evidence type="ECO:0008006" key="4">
    <source>
        <dbReference type="Google" id="ProtNLM"/>
    </source>
</evidence>
<proteinExistence type="predicted"/>
<protein>
    <recommendedName>
        <fullName evidence="4">Muramidase</fullName>
    </recommendedName>
</protein>
<gene>
    <name evidence="2" type="ORF">T310_4596</name>
</gene>
<dbReference type="Gene3D" id="1.10.530.10">
    <property type="match status" value="1"/>
</dbReference>